<evidence type="ECO:0000313" key="1">
    <source>
        <dbReference type="EMBL" id="SMH26473.1"/>
    </source>
</evidence>
<accession>A0A1X7MR76</accession>
<dbReference type="InterPro" id="IPR046164">
    <property type="entry name" value="DUF6166"/>
</dbReference>
<dbReference type="Pfam" id="PF19663">
    <property type="entry name" value="DUF6166"/>
    <property type="match status" value="1"/>
</dbReference>
<reference evidence="1 2" key="1">
    <citation type="submission" date="2017-04" db="EMBL/GenBank/DDBJ databases">
        <authorList>
            <person name="Afonso C.L."/>
            <person name="Miller P.J."/>
            <person name="Scott M.A."/>
            <person name="Spackman E."/>
            <person name="Goraichik I."/>
            <person name="Dimitrov K.M."/>
            <person name="Suarez D.L."/>
            <person name="Swayne D.E."/>
        </authorList>
    </citation>
    <scope>NUCLEOTIDE SEQUENCE [LARGE SCALE GENOMIC DNA]</scope>
    <source>
        <strain evidence="1 2">B5P</strain>
    </source>
</reference>
<organism evidence="1 2">
    <name type="scientific">Mesorhizobium australicum</name>
    <dbReference type="NCBI Taxonomy" id="536018"/>
    <lineage>
        <taxon>Bacteria</taxon>
        <taxon>Pseudomonadati</taxon>
        <taxon>Pseudomonadota</taxon>
        <taxon>Alphaproteobacteria</taxon>
        <taxon>Hyphomicrobiales</taxon>
        <taxon>Phyllobacteriaceae</taxon>
        <taxon>Mesorhizobium</taxon>
    </lineage>
</organism>
<dbReference type="OrthoDB" id="7855040at2"/>
<protein>
    <submittedName>
        <fullName evidence="1">Uncharacterized protein</fullName>
    </submittedName>
</protein>
<name>A0A1X7MR76_9HYPH</name>
<gene>
    <name evidence="1" type="ORF">SAMN02982922_0268</name>
</gene>
<sequence length="109" mass="12100">MPFYRGNPAGGRFVGTVLDDRGQLHGLDPRLDIRNHSPSGFAWGYSGSGPAQLALAILCDALGDDERAELLYQHFKDAVIARLDRDRHWILARRSVLDIVSRLENDVAS</sequence>
<dbReference type="EMBL" id="FXBL01000003">
    <property type="protein sequence ID" value="SMH26473.1"/>
    <property type="molecule type" value="Genomic_DNA"/>
</dbReference>
<dbReference type="Proteomes" id="UP000193083">
    <property type="component" value="Unassembled WGS sequence"/>
</dbReference>
<keyword evidence="2" id="KW-1185">Reference proteome</keyword>
<dbReference type="AlphaFoldDB" id="A0A1X7MR76"/>
<proteinExistence type="predicted"/>
<evidence type="ECO:0000313" key="2">
    <source>
        <dbReference type="Proteomes" id="UP000193083"/>
    </source>
</evidence>
<dbReference type="RefSeq" id="WP_085462545.1">
    <property type="nucleotide sequence ID" value="NZ_FXBL01000003.1"/>
</dbReference>